<keyword evidence="2" id="KW-1133">Transmembrane helix</keyword>
<feature type="transmembrane region" description="Helical" evidence="2">
    <location>
        <begin position="32"/>
        <end position="52"/>
    </location>
</feature>
<protein>
    <submittedName>
        <fullName evidence="3">PilN domain-containing protein</fullName>
    </submittedName>
</protein>
<name>A0A8J6XYQ9_9BACT</name>
<evidence type="ECO:0000256" key="1">
    <source>
        <dbReference type="SAM" id="Coils"/>
    </source>
</evidence>
<dbReference type="Proteomes" id="UP000598633">
    <property type="component" value="Unassembled WGS sequence"/>
</dbReference>
<dbReference type="PANTHER" id="PTHR40278:SF1">
    <property type="entry name" value="DNA UTILIZATION PROTEIN HOFN"/>
    <property type="match status" value="1"/>
</dbReference>
<dbReference type="Pfam" id="PF05137">
    <property type="entry name" value="PilN"/>
    <property type="match status" value="1"/>
</dbReference>
<accession>A0A8J6XYQ9</accession>
<keyword evidence="2" id="KW-0812">Transmembrane</keyword>
<keyword evidence="2" id="KW-0472">Membrane</keyword>
<dbReference type="AlphaFoldDB" id="A0A8J6XYQ9"/>
<keyword evidence="1" id="KW-0175">Coiled coil</keyword>
<comment type="caution">
    <text evidence="3">The sequence shown here is derived from an EMBL/GenBank/DDBJ whole genome shotgun (WGS) entry which is preliminary data.</text>
</comment>
<reference evidence="3 4" key="1">
    <citation type="submission" date="2020-08" db="EMBL/GenBank/DDBJ databases">
        <title>Acidobacteriota in marine sediments use diverse sulfur dissimilation pathways.</title>
        <authorList>
            <person name="Wasmund K."/>
        </authorList>
    </citation>
    <scope>NUCLEOTIDE SEQUENCE [LARGE SCALE GENOMIC DNA]</scope>
    <source>
        <strain evidence="3">MAG AM3-A</strain>
    </source>
</reference>
<dbReference type="InterPro" id="IPR007813">
    <property type="entry name" value="PilN"/>
</dbReference>
<dbReference type="PANTHER" id="PTHR40278">
    <property type="entry name" value="DNA UTILIZATION PROTEIN HOFN"/>
    <property type="match status" value="1"/>
</dbReference>
<organism evidence="3 4">
    <name type="scientific">Candidatus Sulfomarinibacter kjeldsenii</name>
    <dbReference type="NCBI Taxonomy" id="2885994"/>
    <lineage>
        <taxon>Bacteria</taxon>
        <taxon>Pseudomonadati</taxon>
        <taxon>Acidobacteriota</taxon>
        <taxon>Thermoanaerobaculia</taxon>
        <taxon>Thermoanaerobaculales</taxon>
        <taxon>Candidatus Sulfomarinibacteraceae</taxon>
        <taxon>Candidatus Sulfomarinibacter</taxon>
    </lineage>
</organism>
<evidence type="ECO:0000313" key="4">
    <source>
        <dbReference type="Proteomes" id="UP000598633"/>
    </source>
</evidence>
<gene>
    <name evidence="3" type="ORF">IFJ97_02825</name>
</gene>
<evidence type="ECO:0000313" key="3">
    <source>
        <dbReference type="EMBL" id="MBD3870278.1"/>
    </source>
</evidence>
<feature type="coiled-coil region" evidence="1">
    <location>
        <begin position="52"/>
        <end position="100"/>
    </location>
</feature>
<proteinExistence type="predicted"/>
<sequence length="203" mass="22318">MIKINLVAETPAAATVQAERPQFSLGAKQGDVILLIVLALGLVVVGTQWLLLTSKRSDLQEVESQRRRERDELLVYIKKVEELEARRELLRHKINVINELKRNQQGPVRILDEVSRALPELVWLGSLKLVGNNVELGGSAMDENAVANYISNLDASPFFDEPVLKNLSRARGDTFGFSLSFAFNNAPPEIEAAEGSQAAGSGQ</sequence>
<dbReference type="EMBL" id="JACXWA010000050">
    <property type="protein sequence ID" value="MBD3870278.1"/>
    <property type="molecule type" value="Genomic_DNA"/>
</dbReference>
<dbReference type="InterPro" id="IPR052534">
    <property type="entry name" value="Extracell_DNA_Util/SecSys_Comp"/>
</dbReference>
<evidence type="ECO:0000256" key="2">
    <source>
        <dbReference type="SAM" id="Phobius"/>
    </source>
</evidence>